<evidence type="ECO:0000313" key="1">
    <source>
        <dbReference type="EMBL" id="AFC25148.1"/>
    </source>
</evidence>
<dbReference type="KEGG" id="sgn:SGRA_2420"/>
<dbReference type="AlphaFoldDB" id="H6L4X3"/>
<name>H6L4X3_SAPGL</name>
<sequence>MAAAMLRGSQGCSALQPPAAALVWPSATPPQRWAAQRPFFLWACCFGPQF</sequence>
<evidence type="ECO:0000313" key="2">
    <source>
        <dbReference type="Proteomes" id="UP000007519"/>
    </source>
</evidence>
<reference evidence="1 2" key="1">
    <citation type="journal article" date="2012" name="Stand. Genomic Sci.">
        <title>Complete genome sequencing and analysis of Saprospira grandis str. Lewin, a predatory marine bacterium.</title>
        <authorList>
            <person name="Saw J.H."/>
            <person name="Yuryev A."/>
            <person name="Kanbe M."/>
            <person name="Hou S."/>
            <person name="Young A.G."/>
            <person name="Aizawa S."/>
            <person name="Alam M."/>
        </authorList>
    </citation>
    <scope>NUCLEOTIDE SEQUENCE [LARGE SCALE GENOMIC DNA]</scope>
    <source>
        <strain evidence="1 2">Lewin</strain>
    </source>
</reference>
<dbReference type="HOGENOM" id="CLU_3122507_0_0_10"/>
<proteinExistence type="predicted"/>
<gene>
    <name evidence="1" type="ordered locus">SGRA_2420</name>
</gene>
<protein>
    <submittedName>
        <fullName evidence="1">Uncharacterized protein</fullName>
    </submittedName>
</protein>
<organism evidence="1 2">
    <name type="scientific">Saprospira grandis (strain Lewin)</name>
    <dbReference type="NCBI Taxonomy" id="984262"/>
    <lineage>
        <taxon>Bacteria</taxon>
        <taxon>Pseudomonadati</taxon>
        <taxon>Bacteroidota</taxon>
        <taxon>Saprospiria</taxon>
        <taxon>Saprospirales</taxon>
        <taxon>Saprospiraceae</taxon>
        <taxon>Saprospira</taxon>
    </lineage>
</organism>
<dbReference type="EMBL" id="CP002831">
    <property type="protein sequence ID" value="AFC25148.1"/>
    <property type="molecule type" value="Genomic_DNA"/>
</dbReference>
<dbReference type="STRING" id="984262.SGRA_2420"/>
<accession>H6L4X3</accession>
<dbReference type="Proteomes" id="UP000007519">
    <property type="component" value="Chromosome"/>
</dbReference>
<keyword evidence="2" id="KW-1185">Reference proteome</keyword>